<evidence type="ECO:0000256" key="1">
    <source>
        <dbReference type="SAM" id="MobiDB-lite"/>
    </source>
</evidence>
<dbReference type="STRING" id="995060.SAMN04487904_103279"/>
<name>A0A1I6YVR2_9ACTN</name>
<feature type="compositionally biased region" description="Acidic residues" evidence="1">
    <location>
        <begin position="20"/>
        <end position="30"/>
    </location>
</feature>
<organism evidence="2 3">
    <name type="scientific">Actinopolyspora righensis</name>
    <dbReference type="NCBI Taxonomy" id="995060"/>
    <lineage>
        <taxon>Bacteria</taxon>
        <taxon>Bacillati</taxon>
        <taxon>Actinomycetota</taxon>
        <taxon>Actinomycetes</taxon>
        <taxon>Actinopolysporales</taxon>
        <taxon>Actinopolysporaceae</taxon>
        <taxon>Actinopolyspora</taxon>
        <taxon>Actinopolyspora alba group</taxon>
    </lineage>
</organism>
<dbReference type="EMBL" id="FPAT01000003">
    <property type="protein sequence ID" value="SFT54454.1"/>
    <property type="molecule type" value="Genomic_DNA"/>
</dbReference>
<sequence length="143" mass="16116">MIRAMRPFPTPAEYGKWDVLPEDPPESELDLSNEDVTDALVRRERLKDEWRGYWHYPHGEHDPATAGETPETAEAWRNWLLRRSYQGIAFINGCVVRWSADSRARTRSERPVGSPATHAAASCGSIRPSRGRVMPALPPAGHT</sequence>
<evidence type="ECO:0000313" key="2">
    <source>
        <dbReference type="EMBL" id="SFT54454.1"/>
    </source>
</evidence>
<evidence type="ECO:0000313" key="3">
    <source>
        <dbReference type="Proteomes" id="UP000199165"/>
    </source>
</evidence>
<feature type="region of interest" description="Disordered" evidence="1">
    <location>
        <begin position="1"/>
        <end position="30"/>
    </location>
</feature>
<feature type="region of interest" description="Disordered" evidence="1">
    <location>
        <begin position="105"/>
        <end position="143"/>
    </location>
</feature>
<proteinExistence type="predicted"/>
<keyword evidence="3" id="KW-1185">Reference proteome</keyword>
<gene>
    <name evidence="2" type="ORF">SAMN04487904_103279</name>
</gene>
<accession>A0A1I6YVR2</accession>
<dbReference type="Proteomes" id="UP000199165">
    <property type="component" value="Unassembled WGS sequence"/>
</dbReference>
<protein>
    <submittedName>
        <fullName evidence="2">Uncharacterized protein</fullName>
    </submittedName>
</protein>
<dbReference type="AlphaFoldDB" id="A0A1I6YVR2"/>
<reference evidence="3" key="1">
    <citation type="submission" date="2016-10" db="EMBL/GenBank/DDBJ databases">
        <authorList>
            <person name="Varghese N."/>
            <person name="Submissions S."/>
        </authorList>
    </citation>
    <scope>NUCLEOTIDE SEQUENCE [LARGE SCALE GENOMIC DNA]</scope>
    <source>
        <strain evidence="3">DSM 45501</strain>
    </source>
</reference>